<dbReference type="KEGG" id="tnl:113503736"/>
<evidence type="ECO:0000256" key="1">
    <source>
        <dbReference type="SAM" id="MobiDB-lite"/>
    </source>
</evidence>
<feature type="compositionally biased region" description="Acidic residues" evidence="1">
    <location>
        <begin position="124"/>
        <end position="138"/>
    </location>
</feature>
<dbReference type="OrthoDB" id="7486254at2759"/>
<gene>
    <name evidence="4" type="primary">LOC113503736</name>
</gene>
<evidence type="ECO:0000313" key="3">
    <source>
        <dbReference type="Proteomes" id="UP000322000"/>
    </source>
</evidence>
<keyword evidence="2" id="KW-0732">Signal</keyword>
<dbReference type="InParanoid" id="A0A7E5WLQ0"/>
<reference evidence="4" key="1">
    <citation type="submission" date="2025-08" db="UniProtKB">
        <authorList>
            <consortium name="RefSeq"/>
        </authorList>
    </citation>
    <scope>IDENTIFICATION</scope>
</reference>
<dbReference type="GeneID" id="113503736"/>
<feature type="compositionally biased region" description="Acidic residues" evidence="1">
    <location>
        <begin position="91"/>
        <end position="101"/>
    </location>
</feature>
<dbReference type="RefSeq" id="XP_026741619.1">
    <property type="nucleotide sequence ID" value="XM_026885818.1"/>
</dbReference>
<feature type="region of interest" description="Disordered" evidence="1">
    <location>
        <begin position="90"/>
        <end position="154"/>
    </location>
</feature>
<evidence type="ECO:0000256" key="2">
    <source>
        <dbReference type="SAM" id="SignalP"/>
    </source>
</evidence>
<feature type="signal peptide" evidence="2">
    <location>
        <begin position="1"/>
        <end position="21"/>
    </location>
</feature>
<evidence type="ECO:0000313" key="4">
    <source>
        <dbReference type="RefSeq" id="XP_026741619.1"/>
    </source>
</evidence>
<proteinExistence type="predicted"/>
<name>A0A7E5WLQ0_TRINI</name>
<accession>A0A7E5WLQ0</accession>
<sequence length="371" mass="43505">MTSNFSISLFIFIVLLHFINSTLLSRYRNPNEYLSPSDTQFVQQLPDDMFESLVMERPDLRGVLTSVRRAKEQHPVLEPMESQPAFRELYPDEDEEEEDEAPAFIPAPTYIPTSSADSTRPPDYTDDMDDADDADDEDHNPGQEEGLDTEHTKHNSTRLLPFISRPAQNKSRRGWDDWFDFSGKKDAPWRASCYLCNKWDQNIPVAPVCHRMFNSDDWRYRTMARFYRANCYYHPELQEFEISKFEWRGYKYSGDKGLKRWYYGLYTGGCFKRFLDIGELYTARGCRAPWPDWQKNLLSHRFRRLEVLLFKRPEGCISSHAASLVPFSRGISLFSRFHVCTCKRRRCNSAPPNNTPTLAVFIVTLLFIRVF</sequence>
<protein>
    <submittedName>
        <fullName evidence="4">Uncharacterized protein LOC113503736</fullName>
    </submittedName>
</protein>
<organism evidence="3 4">
    <name type="scientific">Trichoplusia ni</name>
    <name type="common">Cabbage looper</name>
    <dbReference type="NCBI Taxonomy" id="7111"/>
    <lineage>
        <taxon>Eukaryota</taxon>
        <taxon>Metazoa</taxon>
        <taxon>Ecdysozoa</taxon>
        <taxon>Arthropoda</taxon>
        <taxon>Hexapoda</taxon>
        <taxon>Insecta</taxon>
        <taxon>Pterygota</taxon>
        <taxon>Neoptera</taxon>
        <taxon>Endopterygota</taxon>
        <taxon>Lepidoptera</taxon>
        <taxon>Glossata</taxon>
        <taxon>Ditrysia</taxon>
        <taxon>Noctuoidea</taxon>
        <taxon>Noctuidae</taxon>
        <taxon>Plusiinae</taxon>
        <taxon>Trichoplusia</taxon>
    </lineage>
</organism>
<feature type="chain" id="PRO_5028886515" evidence="2">
    <location>
        <begin position="22"/>
        <end position="371"/>
    </location>
</feature>
<dbReference type="Proteomes" id="UP000322000">
    <property type="component" value="Chromosome 20"/>
</dbReference>
<dbReference type="AlphaFoldDB" id="A0A7E5WLQ0"/>
<keyword evidence="3" id="KW-1185">Reference proteome</keyword>